<proteinExistence type="predicted"/>
<feature type="region of interest" description="Disordered" evidence="1">
    <location>
        <begin position="222"/>
        <end position="295"/>
    </location>
</feature>
<dbReference type="PROSITE" id="PS51257">
    <property type="entry name" value="PROKAR_LIPOPROTEIN"/>
    <property type="match status" value="1"/>
</dbReference>
<dbReference type="PANTHER" id="PTHR21521">
    <property type="entry name" value="AMUN, ISOFORM A"/>
    <property type="match status" value="1"/>
</dbReference>
<dbReference type="OrthoDB" id="8249012at2759"/>
<evidence type="ECO:0000313" key="3">
    <source>
        <dbReference type="Proteomes" id="UP000008867"/>
    </source>
</evidence>
<protein>
    <submittedName>
        <fullName evidence="2">Uncharacterized protein</fullName>
    </submittedName>
</protein>
<gene>
    <name evidence="2" type="ORF">sr15116</name>
</gene>
<dbReference type="VEuPathDB" id="FungiDB:sr15116"/>
<dbReference type="PANTHER" id="PTHR21521:SF0">
    <property type="entry name" value="AMUN, ISOFORM A"/>
    <property type="match status" value="1"/>
</dbReference>
<feature type="compositionally biased region" description="Polar residues" evidence="1">
    <location>
        <begin position="239"/>
        <end position="249"/>
    </location>
</feature>
<reference evidence="2 3" key="1">
    <citation type="journal article" date="2010" name="Science">
        <title>Pathogenicity determinants in smut fungi revealed by genome comparison.</title>
        <authorList>
            <person name="Schirawski J."/>
            <person name="Mannhaupt G."/>
            <person name="Muench K."/>
            <person name="Brefort T."/>
            <person name="Schipper K."/>
            <person name="Doehlemann G."/>
            <person name="Di Stasio M."/>
            <person name="Roessel N."/>
            <person name="Mendoza-Mendoza A."/>
            <person name="Pester D."/>
            <person name="Mueller O."/>
            <person name="Winterberg B."/>
            <person name="Meyer E."/>
            <person name="Ghareeb H."/>
            <person name="Wollenberg T."/>
            <person name="Muensterkoetter M."/>
            <person name="Wong P."/>
            <person name="Walter M."/>
            <person name="Stukenbrock E."/>
            <person name="Gueldener U."/>
            <person name="Kahmann R."/>
        </authorList>
    </citation>
    <scope>NUCLEOTIDE SEQUENCE [LARGE SCALE GENOMIC DNA]</scope>
    <source>
        <strain evidence="3">SRZ2</strain>
    </source>
</reference>
<keyword evidence="3" id="KW-1185">Reference proteome</keyword>
<name>E6ZNI3_SPORE</name>
<dbReference type="Proteomes" id="UP000008867">
    <property type="component" value="Chromosome 12"/>
</dbReference>
<sequence length="295" mass="31577">MVPAARGTLGRVDALTPSQIAGYVAGYACALRRKAASSTRAAAGNESLASLDGWYQSLPTLASSGNGIADKGALTQVMRWKLAREKHRPTLLALIASNSAPTCDAVLHRAASHLLSHTLSLDSNSQALCEAVLGTMKILAELRGVGPATSSAIVAAWCDCGVFQSDELVRSVLGPRVKVEYTWSFYRRFYVAAIECLKEMRDKGVKSGRAMERIAWSMFYSNPDDPDDAGAQEEKPVATTPQAKTSTATAEHKDANAAPGPAPKRNTVQRKLEAAHTPDANDAPSRRTSKRARRV</sequence>
<dbReference type="eggNOG" id="ENOG502RDM2">
    <property type="taxonomic scope" value="Eukaryota"/>
</dbReference>
<organism evidence="2 3">
    <name type="scientific">Sporisorium reilianum (strain SRZ2)</name>
    <name type="common">Maize head smut fungus</name>
    <dbReference type="NCBI Taxonomy" id="999809"/>
    <lineage>
        <taxon>Eukaryota</taxon>
        <taxon>Fungi</taxon>
        <taxon>Dikarya</taxon>
        <taxon>Basidiomycota</taxon>
        <taxon>Ustilaginomycotina</taxon>
        <taxon>Ustilaginomycetes</taxon>
        <taxon>Ustilaginales</taxon>
        <taxon>Ustilaginaceae</taxon>
        <taxon>Sporisorium</taxon>
    </lineage>
</organism>
<dbReference type="AlphaFoldDB" id="E6ZNI3"/>
<evidence type="ECO:0000256" key="1">
    <source>
        <dbReference type="SAM" id="MobiDB-lite"/>
    </source>
</evidence>
<accession>E6ZNI3</accession>
<dbReference type="EMBL" id="FQ311433">
    <property type="protein sequence ID" value="CBQ68834.1"/>
    <property type="molecule type" value="Genomic_DNA"/>
</dbReference>
<evidence type="ECO:0000313" key="2">
    <source>
        <dbReference type="EMBL" id="CBQ68834.1"/>
    </source>
</evidence>
<dbReference type="HOGENOM" id="CLU_075894_0_0_1"/>